<dbReference type="Gene3D" id="3.40.50.300">
    <property type="entry name" value="P-loop containing nucleotide triphosphate hydrolases"/>
    <property type="match status" value="1"/>
</dbReference>
<reference evidence="2" key="2">
    <citation type="submission" date="2020-09" db="EMBL/GenBank/DDBJ databases">
        <authorList>
            <person name="Sun Q."/>
            <person name="Zhou Y."/>
        </authorList>
    </citation>
    <scope>NUCLEOTIDE SEQUENCE</scope>
    <source>
        <strain evidence="2">CGMCC 4.7299</strain>
    </source>
</reference>
<keyword evidence="1" id="KW-0808">Transferase</keyword>
<dbReference type="AlphaFoldDB" id="A0A8J3BYV5"/>
<accession>A0A8J3BYV5</accession>
<dbReference type="RefSeq" id="WP_189079441.1">
    <property type="nucleotide sequence ID" value="NZ_BMMX01000009.1"/>
</dbReference>
<name>A0A8J3BYV5_9ACTN</name>
<dbReference type="GO" id="GO:0008476">
    <property type="term" value="F:protein-tyrosine sulfotransferase activity"/>
    <property type="evidence" value="ECO:0007669"/>
    <property type="project" value="InterPro"/>
</dbReference>
<comment type="caution">
    <text evidence="2">The sequence shown here is derived from an EMBL/GenBank/DDBJ whole genome shotgun (WGS) entry which is preliminary data.</text>
</comment>
<evidence type="ECO:0000313" key="2">
    <source>
        <dbReference type="EMBL" id="GGK91004.1"/>
    </source>
</evidence>
<evidence type="ECO:0000313" key="3">
    <source>
        <dbReference type="Proteomes" id="UP000656042"/>
    </source>
</evidence>
<protein>
    <recommendedName>
        <fullName evidence="4">Sulfotransferase family protein</fullName>
    </recommendedName>
</protein>
<dbReference type="SUPFAM" id="SSF52540">
    <property type="entry name" value="P-loop containing nucleoside triphosphate hydrolases"/>
    <property type="match status" value="1"/>
</dbReference>
<gene>
    <name evidence="2" type="ORF">GCM10012284_26070</name>
</gene>
<reference evidence="2" key="1">
    <citation type="journal article" date="2014" name="Int. J. Syst. Evol. Microbiol.">
        <title>Complete genome sequence of Corynebacterium casei LMG S-19264T (=DSM 44701T), isolated from a smear-ripened cheese.</title>
        <authorList>
            <consortium name="US DOE Joint Genome Institute (JGI-PGF)"/>
            <person name="Walter F."/>
            <person name="Albersmeier A."/>
            <person name="Kalinowski J."/>
            <person name="Ruckert C."/>
        </authorList>
    </citation>
    <scope>NUCLEOTIDE SEQUENCE</scope>
    <source>
        <strain evidence="2">CGMCC 4.7299</strain>
    </source>
</reference>
<dbReference type="InterPro" id="IPR027417">
    <property type="entry name" value="P-loop_NTPase"/>
</dbReference>
<organism evidence="2 3">
    <name type="scientific">Mangrovihabitans endophyticus</name>
    <dbReference type="NCBI Taxonomy" id="1751298"/>
    <lineage>
        <taxon>Bacteria</taxon>
        <taxon>Bacillati</taxon>
        <taxon>Actinomycetota</taxon>
        <taxon>Actinomycetes</taxon>
        <taxon>Micromonosporales</taxon>
        <taxon>Micromonosporaceae</taxon>
        <taxon>Mangrovihabitans</taxon>
    </lineage>
</organism>
<dbReference type="Proteomes" id="UP000656042">
    <property type="component" value="Unassembled WGS sequence"/>
</dbReference>
<evidence type="ECO:0000256" key="1">
    <source>
        <dbReference type="ARBA" id="ARBA00022679"/>
    </source>
</evidence>
<evidence type="ECO:0008006" key="4">
    <source>
        <dbReference type="Google" id="ProtNLM"/>
    </source>
</evidence>
<dbReference type="EMBL" id="BMMX01000009">
    <property type="protein sequence ID" value="GGK91004.1"/>
    <property type="molecule type" value="Genomic_DNA"/>
</dbReference>
<keyword evidence="3" id="KW-1185">Reference proteome</keyword>
<dbReference type="Pfam" id="PF13469">
    <property type="entry name" value="Sulfotransfer_3"/>
    <property type="match status" value="1"/>
</dbReference>
<proteinExistence type="predicted"/>
<dbReference type="PANTHER" id="PTHR12788">
    <property type="entry name" value="PROTEIN-TYROSINE SULFOTRANSFERASE 2"/>
    <property type="match status" value="1"/>
</dbReference>
<dbReference type="PANTHER" id="PTHR12788:SF10">
    <property type="entry name" value="PROTEIN-TYROSINE SULFOTRANSFERASE"/>
    <property type="match status" value="1"/>
</dbReference>
<dbReference type="InterPro" id="IPR026634">
    <property type="entry name" value="TPST-like"/>
</dbReference>
<sequence>MPVDHQGAGRASTVRAGSPVLIIGTERSGSNLLRLILNRHPDIAIPHPPHFMRYLAPLAGSYGDLSLERNRRALVCDANLLLRRHIHSWPEPVRVADVLADAAPSVFGVVAAFYERYRRAAGKSRWGCKSTFMVGYVEDVLDLYPDARFLWLVRDPRDVAVSARQSVFGPFHPYLTGRLWAGQQQMGRAALERWGTETVRLVRYEELVARPETVLRSVCAFLGIAWEPHMLRHQESAEARLTASLSQSWAGTDAAINADSVGRHRTELSARDRRLVESAAGEAMLRLGYVPAAPGPPVAVPSRLRIRIEDLAQHLRVEARSLLHDRNGARRLRRDATVRWLRVKAVARTVISRVRKDEHAR</sequence>